<dbReference type="SUPFAM" id="SSF53448">
    <property type="entry name" value="Nucleotide-diphospho-sugar transferases"/>
    <property type="match status" value="1"/>
</dbReference>
<dbReference type="KEGG" id="tpg:TPEGAU_0286"/>
<sequence length="318" mass="36202">MMSTIPIIFNEKNVAHTVVGGQLCPVASAFLGAVVLNRGVRWNRAEFFAQLTTLGIAPIVSVERSAAAPDVTGLAERFPFVKFITPLECISVGEMINLGVAELDVMYVLVLWSDMRIDPQGMSQHIQDILRTNTHMCIAPQLCSSHSTVLPTQIVPALRKSDFFTQPTECTTNHTPTIYPYDFVGIYHRDRFIQCGGFDFTIANAYWQNLDFGLRSYLWGECIEVNTQIRLFYEALPPQEDASADSSYRIFYLKNLAPLLEKDRAFISGTQFFSFFRNSGLHLIEAYRLFRDAQKWVAVNRYRFKKTAARLVSEWEPR</sequence>
<dbReference type="InterPro" id="IPR029044">
    <property type="entry name" value="Nucleotide-diphossugar_trans"/>
</dbReference>
<gene>
    <name evidence="1" type="ordered locus">TPEGAU_0286</name>
</gene>
<organism evidence="1 2">
    <name type="scientific">Treponema pallidum subsp. pertenue (strain Gauthier)</name>
    <dbReference type="NCBI Taxonomy" id="491080"/>
    <lineage>
        <taxon>Bacteria</taxon>
        <taxon>Pseudomonadati</taxon>
        <taxon>Spirochaetota</taxon>
        <taxon>Spirochaetia</taxon>
        <taxon>Spirochaetales</taxon>
        <taxon>Treponemataceae</taxon>
        <taxon>Treponema</taxon>
    </lineage>
</organism>
<name>A0AAU8Q0J9_TREPG</name>
<dbReference type="AlphaFoldDB" id="A0AAU8Q0J9"/>
<proteinExistence type="predicted"/>
<reference evidence="2" key="1">
    <citation type="journal article" date="2012" name="PLoS Negl. Trop. Dis.">
        <title>Whole genome sequences of three Treponema pallidum ssp. pertenue strains: yaws and syphilis treponemes differ in less than 0.2% of the genome sequence.</title>
        <authorList>
            <person name="Cejkova D."/>
            <person name="Zobanikova M."/>
            <person name="Chen L."/>
            <person name="Pospisilova P."/>
            <person name="Strouhal M."/>
            <person name="Qin X."/>
            <person name="Mikalova L."/>
            <person name="Norris S.J."/>
            <person name="Muzny D.M."/>
            <person name="Gibbs R.A."/>
            <person name="Fulton L.L."/>
            <person name="Sodergren E."/>
            <person name="Weinstock G.M."/>
            <person name="Smajs D."/>
        </authorList>
    </citation>
    <scope>NUCLEOTIDE SEQUENCE [LARGE SCALE GENOMIC DNA]</scope>
    <source>
        <strain evidence="2">Gauthier</strain>
    </source>
</reference>
<dbReference type="RefSeq" id="WP_014342355.1">
    <property type="nucleotide sequence ID" value="NC_016843.1"/>
</dbReference>
<protein>
    <submittedName>
        <fullName evidence="1">Uncharacterized protein</fullName>
    </submittedName>
</protein>
<dbReference type="Proteomes" id="UP000008192">
    <property type="component" value="Chromosome"/>
</dbReference>
<accession>A0AAU8Q0J9</accession>
<dbReference type="Gene3D" id="3.90.550.10">
    <property type="entry name" value="Spore Coat Polysaccharide Biosynthesis Protein SpsA, Chain A"/>
    <property type="match status" value="1"/>
</dbReference>
<evidence type="ECO:0000313" key="2">
    <source>
        <dbReference type="Proteomes" id="UP000008192"/>
    </source>
</evidence>
<dbReference type="EMBL" id="CP002376">
    <property type="protein sequence ID" value="AEZ59544.1"/>
    <property type="molecule type" value="Genomic_DNA"/>
</dbReference>
<evidence type="ECO:0000313" key="1">
    <source>
        <dbReference type="EMBL" id="AEZ59544.1"/>
    </source>
</evidence>